<reference evidence="1 2" key="1">
    <citation type="submission" date="2020-08" db="EMBL/GenBank/DDBJ databases">
        <title>Genomic Encyclopedia of Type Strains, Phase IV (KMG-V): Genome sequencing to study the core and pangenomes of soil and plant-associated prokaryotes.</title>
        <authorList>
            <person name="Whitman W."/>
        </authorList>
    </citation>
    <scope>NUCLEOTIDE SEQUENCE [LARGE SCALE GENOMIC DNA]</scope>
    <source>
        <strain evidence="1 2">SEMIA 402</strain>
    </source>
</reference>
<dbReference type="AlphaFoldDB" id="A0A7W6RWP8"/>
<comment type="caution">
    <text evidence="1">The sequence shown here is derived from an EMBL/GenBank/DDBJ whole genome shotgun (WGS) entry which is preliminary data.</text>
</comment>
<organism evidence="1 2">
    <name type="scientific">Rhizobium mongolense</name>
    <dbReference type="NCBI Taxonomy" id="57676"/>
    <lineage>
        <taxon>Bacteria</taxon>
        <taxon>Pseudomonadati</taxon>
        <taxon>Pseudomonadota</taxon>
        <taxon>Alphaproteobacteria</taxon>
        <taxon>Hyphomicrobiales</taxon>
        <taxon>Rhizobiaceae</taxon>
        <taxon>Rhizobium/Agrobacterium group</taxon>
        <taxon>Rhizobium</taxon>
    </lineage>
</organism>
<proteinExistence type="predicted"/>
<protein>
    <submittedName>
        <fullName evidence="1">Uncharacterized protein</fullName>
    </submittedName>
</protein>
<accession>A0A7W6RWP8</accession>
<sequence>MLRTIRPTHSRRPWIIPDDGCCNGRSCGAGGFVSRKRSRAEAVGRTRRDAQDDFRGFRELLARANTRTGSRRKMENDCQARLLNRAQTSGRDLVHYIPVWLFVGQQCEPFEIGPVKFVQRIDWLDHVETRRGEAPLWMATVKRLWAGETVRGGSVVAGLKGAWKSLCDGKRSPAKIHAAYTSAKRISEPYEIFSGRTIARLVHPDQWMACAWVNGFEAEESRRRGLLAAQVALDTIRLGLRRPSRGLISTVADSTPPRSIDRLNQCRIKISRMDGVSTCQG</sequence>
<dbReference type="Proteomes" id="UP000533641">
    <property type="component" value="Unassembled WGS sequence"/>
</dbReference>
<name>A0A7W6RWP8_9HYPH</name>
<gene>
    <name evidence="1" type="ORF">GGE12_007162</name>
</gene>
<evidence type="ECO:0000313" key="1">
    <source>
        <dbReference type="EMBL" id="MBB4279348.1"/>
    </source>
</evidence>
<dbReference type="EMBL" id="JACIGM010000027">
    <property type="protein sequence ID" value="MBB4279348.1"/>
    <property type="molecule type" value="Genomic_DNA"/>
</dbReference>
<evidence type="ECO:0000313" key="2">
    <source>
        <dbReference type="Proteomes" id="UP000533641"/>
    </source>
</evidence>